<protein>
    <submittedName>
        <fullName evidence="1">Uncharacterized protein</fullName>
    </submittedName>
</protein>
<reference evidence="1 2" key="1">
    <citation type="submission" date="2020-03" db="EMBL/GenBank/DDBJ databases">
        <title>Identification of Halomonas strains.</title>
        <authorList>
            <person name="Xiao Z."/>
            <person name="Dong F."/>
            <person name="Wang Z."/>
            <person name="Zhao J.-Y."/>
        </authorList>
    </citation>
    <scope>NUCLEOTIDE SEQUENCE [LARGE SCALE GENOMIC DNA]</scope>
    <source>
        <strain evidence="1 2">DX6</strain>
    </source>
</reference>
<dbReference type="Proteomes" id="UP001318321">
    <property type="component" value="Unassembled WGS sequence"/>
</dbReference>
<dbReference type="RefSeq" id="WP_167117744.1">
    <property type="nucleotide sequence ID" value="NZ_JAAQTO010000049.1"/>
</dbReference>
<keyword evidence="2" id="KW-1185">Reference proteome</keyword>
<accession>A0ABX0PYH5</accession>
<evidence type="ECO:0000313" key="1">
    <source>
        <dbReference type="EMBL" id="NIC07152.1"/>
    </source>
</evidence>
<gene>
    <name evidence="1" type="ORF">HBJ55_17115</name>
</gene>
<evidence type="ECO:0000313" key="2">
    <source>
        <dbReference type="Proteomes" id="UP001318321"/>
    </source>
</evidence>
<organism evidence="1 2">
    <name type="scientific">Billgrantia bachuensis</name>
    <dbReference type="NCBI Taxonomy" id="2717286"/>
    <lineage>
        <taxon>Bacteria</taxon>
        <taxon>Pseudomonadati</taxon>
        <taxon>Pseudomonadota</taxon>
        <taxon>Gammaproteobacteria</taxon>
        <taxon>Oceanospirillales</taxon>
        <taxon>Halomonadaceae</taxon>
        <taxon>Billgrantia</taxon>
    </lineage>
</organism>
<dbReference type="EMBL" id="JAAQTO010000049">
    <property type="protein sequence ID" value="NIC07152.1"/>
    <property type="molecule type" value="Genomic_DNA"/>
</dbReference>
<name>A0ABX0PYH5_9GAMM</name>
<comment type="caution">
    <text evidence="1">The sequence shown here is derived from an EMBL/GenBank/DDBJ whole genome shotgun (WGS) entry which is preliminary data.</text>
</comment>
<proteinExistence type="predicted"/>
<sequence>MTLPIATNIPEIDFNIGGLRSHAILNIFVQELGLSAEEMKFRGWLLHTVFSAARHYSSARQLVVQQNNSDQQRDGGLVLHLLDVSENLEGCVTGVYRSCMAVRRMHSKSEPCRVFVESYSGKVDSLARLRNQFEHMHGQIVSGETGDGPISIILSGQGRSLSFRRLKLDITSLYDLIHGLYQVVASMYPSFSSNVPVSNRPWEPKKLTISASMSATVMRKGESSDG</sequence>